<protein>
    <submittedName>
        <fullName evidence="2">Putative transposase/invertase (TIGR01784 family)</fullName>
    </submittedName>
</protein>
<dbReference type="Proteomes" id="UP000241964">
    <property type="component" value="Unassembled WGS sequence"/>
</dbReference>
<dbReference type="PANTHER" id="PTHR41317:SF1">
    <property type="entry name" value="PD-(D_E)XK NUCLEASE FAMILY TRANSPOSASE"/>
    <property type="match status" value="1"/>
</dbReference>
<evidence type="ECO:0000313" key="3">
    <source>
        <dbReference type="Proteomes" id="UP000241964"/>
    </source>
</evidence>
<evidence type="ECO:0000256" key="1">
    <source>
        <dbReference type="SAM" id="MobiDB-lite"/>
    </source>
</evidence>
<reference evidence="2 3" key="1">
    <citation type="submission" date="2018-03" db="EMBL/GenBank/DDBJ databases">
        <title>Genomic Encyclopedia of Archaeal and Bacterial Type Strains, Phase II (KMG-II): from individual species to whole genera.</title>
        <authorList>
            <person name="Goeker M."/>
        </authorList>
    </citation>
    <scope>NUCLEOTIDE SEQUENCE [LARGE SCALE GENOMIC DNA]</scope>
    <source>
        <strain evidence="2 3">DSM 29057</strain>
    </source>
</reference>
<evidence type="ECO:0000313" key="2">
    <source>
        <dbReference type="EMBL" id="PSL27354.1"/>
    </source>
</evidence>
<dbReference type="PANTHER" id="PTHR41317">
    <property type="entry name" value="PD-(D_E)XK NUCLEASE FAMILY TRANSPOSASE"/>
    <property type="match status" value="1"/>
</dbReference>
<organism evidence="2 3">
    <name type="scientific">Dyadobacter jiangsuensis</name>
    <dbReference type="NCBI Taxonomy" id="1591085"/>
    <lineage>
        <taxon>Bacteria</taxon>
        <taxon>Pseudomonadati</taxon>
        <taxon>Bacteroidota</taxon>
        <taxon>Cytophagia</taxon>
        <taxon>Cytophagales</taxon>
        <taxon>Spirosomataceae</taxon>
        <taxon>Dyadobacter</taxon>
    </lineage>
</organism>
<dbReference type="AlphaFoldDB" id="A0A2P8G072"/>
<dbReference type="InterPro" id="IPR010106">
    <property type="entry name" value="RpnA"/>
</dbReference>
<name>A0A2P8G072_9BACT</name>
<comment type="caution">
    <text evidence="2">The sequence shown here is derived from an EMBL/GenBank/DDBJ whole genome shotgun (WGS) entry which is preliminary data.</text>
</comment>
<feature type="region of interest" description="Disordered" evidence="1">
    <location>
        <begin position="250"/>
        <end position="272"/>
    </location>
</feature>
<dbReference type="RefSeq" id="WP_229211026.1">
    <property type="nucleotide sequence ID" value="NZ_PYAS01000008.1"/>
</dbReference>
<accession>A0A2P8G072</accession>
<gene>
    <name evidence="2" type="ORF">CLV60_108211</name>
</gene>
<proteinExistence type="predicted"/>
<dbReference type="NCBIfam" id="TIGR01784">
    <property type="entry name" value="T_den_put_tspse"/>
    <property type="match status" value="1"/>
</dbReference>
<dbReference type="EMBL" id="PYAS01000008">
    <property type="protein sequence ID" value="PSL27354.1"/>
    <property type="molecule type" value="Genomic_DNA"/>
</dbReference>
<keyword evidence="3" id="KW-1185">Reference proteome</keyword>
<dbReference type="Pfam" id="PF12784">
    <property type="entry name" value="PDDEXK_2"/>
    <property type="match status" value="1"/>
</dbReference>
<sequence length="272" mass="32031">MEMHEMPCGRFIDPLSDFGFKRIFGTEANKDILIDFLNVLFAGERHVADLTFNQNENNGQLSIFRKAVFDLCCTGADGEQFIIEVQRVKQEYFKDRCLYYSASLVRDQVTAEIANWKYDLKPVYLIGLMDFCFEDSLDGQYLHEIRLVNRSSGQVFYDKFGLTFIELPRFKKHVPELSTELDRWLYLLKNLTKFDQVPTFLSQPVFGKVFRIAEVCNLNEQEKMAWDAYLKAKWDNENSMEYAKKVATKEGREEGIKRNKRRKRGREIEDRS</sequence>